<organism evidence="1 2">
    <name type="scientific">Forsythia ovata</name>
    <dbReference type="NCBI Taxonomy" id="205694"/>
    <lineage>
        <taxon>Eukaryota</taxon>
        <taxon>Viridiplantae</taxon>
        <taxon>Streptophyta</taxon>
        <taxon>Embryophyta</taxon>
        <taxon>Tracheophyta</taxon>
        <taxon>Spermatophyta</taxon>
        <taxon>Magnoliopsida</taxon>
        <taxon>eudicotyledons</taxon>
        <taxon>Gunneridae</taxon>
        <taxon>Pentapetalae</taxon>
        <taxon>asterids</taxon>
        <taxon>lamiids</taxon>
        <taxon>Lamiales</taxon>
        <taxon>Oleaceae</taxon>
        <taxon>Forsythieae</taxon>
        <taxon>Forsythia</taxon>
    </lineage>
</organism>
<dbReference type="AlphaFoldDB" id="A0ABD1WIG1"/>
<proteinExistence type="predicted"/>
<protein>
    <submittedName>
        <fullName evidence="1">Uncharacterized protein</fullName>
    </submittedName>
</protein>
<comment type="caution">
    <text evidence="1">The sequence shown here is derived from an EMBL/GenBank/DDBJ whole genome shotgun (WGS) entry which is preliminary data.</text>
</comment>
<accession>A0ABD1WIG1</accession>
<evidence type="ECO:0000313" key="1">
    <source>
        <dbReference type="EMBL" id="KAL2549480.1"/>
    </source>
</evidence>
<dbReference type="EMBL" id="JBFOLJ010000003">
    <property type="protein sequence ID" value="KAL2549480.1"/>
    <property type="molecule type" value="Genomic_DNA"/>
</dbReference>
<dbReference type="Proteomes" id="UP001604277">
    <property type="component" value="Unassembled WGS sequence"/>
</dbReference>
<evidence type="ECO:0000313" key="2">
    <source>
        <dbReference type="Proteomes" id="UP001604277"/>
    </source>
</evidence>
<keyword evidence="2" id="KW-1185">Reference proteome</keyword>
<reference evidence="2" key="1">
    <citation type="submission" date="2024-07" db="EMBL/GenBank/DDBJ databases">
        <title>Two chromosome-level genome assemblies of Korean endemic species Abeliophyllum distichum and Forsythia ovata (Oleaceae).</title>
        <authorList>
            <person name="Jang H."/>
        </authorList>
    </citation>
    <scope>NUCLEOTIDE SEQUENCE [LARGE SCALE GENOMIC DNA]</scope>
</reference>
<name>A0ABD1WIG1_9LAMI</name>
<sequence>MAITKVNQLMSYTRSSRSITLYPKISTYFTTSAYLKEVESSQLNPLYKIEDLGNHREEDFFSTFCFLISTKKHKFINWLHMWERFSFPNKKKNPKSWQVEQDEGRGKIIKKLRQKKQQKNTIIIVLHYPTIHSFARSDDHYHEYAAVSDSPTTTIKFLPAVEAGRNSTSG</sequence>
<gene>
    <name evidence="1" type="ORF">Fot_11010</name>
</gene>